<keyword evidence="3" id="KW-1185">Reference proteome</keyword>
<organism evidence="2 3">
    <name type="scientific">Danionella cerebrum</name>
    <dbReference type="NCBI Taxonomy" id="2873325"/>
    <lineage>
        <taxon>Eukaryota</taxon>
        <taxon>Metazoa</taxon>
        <taxon>Chordata</taxon>
        <taxon>Craniata</taxon>
        <taxon>Vertebrata</taxon>
        <taxon>Euteleostomi</taxon>
        <taxon>Actinopterygii</taxon>
        <taxon>Neopterygii</taxon>
        <taxon>Teleostei</taxon>
        <taxon>Ostariophysi</taxon>
        <taxon>Cypriniformes</taxon>
        <taxon>Danionidae</taxon>
        <taxon>Danioninae</taxon>
        <taxon>Danionella</taxon>
    </lineage>
</organism>
<evidence type="ECO:0000313" key="2">
    <source>
        <dbReference type="EMBL" id="TRY58789.1"/>
    </source>
</evidence>
<evidence type="ECO:0000313" key="3">
    <source>
        <dbReference type="Proteomes" id="UP000316079"/>
    </source>
</evidence>
<dbReference type="InterPro" id="IPR014775">
    <property type="entry name" value="L27_C"/>
</dbReference>
<protein>
    <recommendedName>
        <fullName evidence="1">L27 domain-containing protein</fullName>
    </recommendedName>
</protein>
<dbReference type="PROSITE" id="PS51022">
    <property type="entry name" value="L27"/>
    <property type="match status" value="1"/>
</dbReference>
<dbReference type="Proteomes" id="UP000316079">
    <property type="component" value="Unassembled WGS sequence"/>
</dbReference>
<dbReference type="EMBL" id="SRMA01027168">
    <property type="protein sequence ID" value="TRY58789.1"/>
    <property type="molecule type" value="Genomic_DNA"/>
</dbReference>
<dbReference type="InterPro" id="IPR004172">
    <property type="entry name" value="L27_dom"/>
</dbReference>
<name>A0A553N028_9TELE</name>
<dbReference type="AlphaFoldDB" id="A0A553N028"/>
<feature type="domain" description="L27" evidence="1">
    <location>
        <begin position="19"/>
        <end position="74"/>
    </location>
</feature>
<dbReference type="SMART" id="SM00569">
    <property type="entry name" value="L27"/>
    <property type="match status" value="1"/>
</dbReference>
<proteinExistence type="predicted"/>
<reference evidence="2 3" key="1">
    <citation type="journal article" date="2019" name="Sci. Data">
        <title>Hybrid genome assembly and annotation of Danionella translucida.</title>
        <authorList>
            <person name="Kadobianskyi M."/>
            <person name="Schulze L."/>
            <person name="Schuelke M."/>
            <person name="Judkewitz B."/>
        </authorList>
    </citation>
    <scope>NUCLEOTIDE SEQUENCE [LARGE SCALE GENOMIC DNA]</scope>
    <source>
        <strain evidence="2 3">Bolton</strain>
    </source>
</reference>
<gene>
    <name evidence="2" type="ORF">DNTS_009767</name>
</gene>
<evidence type="ECO:0000259" key="1">
    <source>
        <dbReference type="PROSITE" id="PS51022"/>
    </source>
</evidence>
<comment type="caution">
    <text evidence="2">The sequence shown here is derived from an EMBL/GenBank/DDBJ whole genome shotgun (WGS) entry which is preliminary data.</text>
</comment>
<accession>A0A553N028</accession>
<sequence length="504" mass="55736">MMRPDVEADPGSVPLEMGEKGLTQILAHVIAEVRGSINKDINGAELLYSLLNAPWLQSLLKVYECLQRQQKCPTRPHLSYSSGLSLQALLSAHDTVSLKDYEPDLPPVPNDLPEDEEAMRIVCLVKNNQPLIKAGRAFQSHWKTLRKAIHSGVFSAKGRLAGSLDAMLQGPRGDGSRLFKNPDMPNYVAPRFSHRCNTFSCHHHKGVQWNPSLSFSTPCVCTSLRIDSVEKSALGNSVPQRISKPNPLTSSSHCYCHQPTSSTTLHTQTAPSSPMHCTHFRERTNHSFKRPLKKEYLDELQSTLQQAASRMQRSSESIHLLSEKMDSATEHISKSMEENSQAFEMLSQVVEKLQELVSSSNTGFESPHCAETFRSRVGCRSLSASNSPAVAPSSHFSHYSTCSSSSTSSTISLDFSQGRAFSPKQQPSPSSQRRDIGIQHWMTNGSLTSSPSQRHKRGGGVRAWKTLAAAETEITNSHSISFIHEMQQTFQCPARDLLIDTASK</sequence>
<dbReference type="Pfam" id="PF02828">
    <property type="entry name" value="L27"/>
    <property type="match status" value="1"/>
</dbReference>
<dbReference type="OrthoDB" id="439127at2759"/>